<evidence type="ECO:0000313" key="2">
    <source>
        <dbReference type="EMBL" id="CAF0947949.1"/>
    </source>
</evidence>
<dbReference type="EMBL" id="CAJNOQ010002257">
    <property type="protein sequence ID" value="CAF0947949.1"/>
    <property type="molecule type" value="Genomic_DNA"/>
</dbReference>
<feature type="transmembrane region" description="Helical" evidence="1">
    <location>
        <begin position="182"/>
        <end position="211"/>
    </location>
</feature>
<dbReference type="PANTHER" id="PTHR33444">
    <property type="entry name" value="SI:DKEY-19B23.12-RELATED"/>
    <property type="match status" value="1"/>
</dbReference>
<keyword evidence="1" id="KW-1133">Transmembrane helix</keyword>
<comment type="caution">
    <text evidence="2">The sequence shown here is derived from an EMBL/GenBank/DDBJ whole genome shotgun (WGS) entry which is preliminary data.</text>
</comment>
<dbReference type="PANTHER" id="PTHR33444:SF7">
    <property type="entry name" value="TRANSMEMBRANE PROTEIN 272"/>
    <property type="match status" value="1"/>
</dbReference>
<evidence type="ECO:0000313" key="3">
    <source>
        <dbReference type="EMBL" id="CAF3723954.1"/>
    </source>
</evidence>
<gene>
    <name evidence="2" type="ORF">GPM918_LOCUS11078</name>
    <name evidence="3" type="ORF">SRO942_LOCUS11079</name>
</gene>
<dbReference type="EMBL" id="CAJOBC010002257">
    <property type="protein sequence ID" value="CAF3723954.1"/>
    <property type="molecule type" value="Genomic_DNA"/>
</dbReference>
<feature type="transmembrane region" description="Helical" evidence="1">
    <location>
        <begin position="60"/>
        <end position="80"/>
    </location>
</feature>
<keyword evidence="4" id="KW-1185">Reference proteome</keyword>
<proteinExistence type="predicted"/>
<dbReference type="Proteomes" id="UP000663829">
    <property type="component" value="Unassembled WGS sequence"/>
</dbReference>
<dbReference type="OrthoDB" id="6157510at2759"/>
<evidence type="ECO:0000313" key="4">
    <source>
        <dbReference type="Proteomes" id="UP000663829"/>
    </source>
</evidence>
<dbReference type="Proteomes" id="UP000681722">
    <property type="component" value="Unassembled WGS sequence"/>
</dbReference>
<dbReference type="InterPro" id="IPR040350">
    <property type="entry name" value="TMEM272"/>
</dbReference>
<feature type="transmembrane region" description="Helical" evidence="1">
    <location>
        <begin position="92"/>
        <end position="112"/>
    </location>
</feature>
<reference evidence="2" key="1">
    <citation type="submission" date="2021-02" db="EMBL/GenBank/DDBJ databases">
        <authorList>
            <person name="Nowell W R."/>
        </authorList>
    </citation>
    <scope>NUCLEOTIDE SEQUENCE</scope>
</reference>
<evidence type="ECO:0000256" key="1">
    <source>
        <dbReference type="SAM" id="Phobius"/>
    </source>
</evidence>
<keyword evidence="1" id="KW-0812">Transmembrane</keyword>
<keyword evidence="1" id="KW-0472">Membrane</keyword>
<accession>A0A814CZ57</accession>
<name>A0A814CZ57_9BILA</name>
<sequence>MSKIFADETNAYTSRWSVTEIKEIHGNISVFSRISEEYTDAEHIFEFIRKTADILLQTKVASFIFAVTLILPLLMIGVGVSNLEECPLDPKIPVFVLVGGALALLKILQVMWSQYHHRRHRESVMDEEETPEGANGSAFMQISISLILFVWFVFGNYCIFKVRFPSYEQTIEDPNNWCKKNVYLIAFVSIIYSYALVGLMITLLLIVVCVVHCRHKRRAIQIAKVAAS</sequence>
<feature type="transmembrane region" description="Helical" evidence="1">
    <location>
        <begin position="133"/>
        <end position="154"/>
    </location>
</feature>
<protein>
    <submittedName>
        <fullName evidence="2">Uncharacterized protein</fullName>
    </submittedName>
</protein>
<organism evidence="2 4">
    <name type="scientific">Didymodactylos carnosus</name>
    <dbReference type="NCBI Taxonomy" id="1234261"/>
    <lineage>
        <taxon>Eukaryota</taxon>
        <taxon>Metazoa</taxon>
        <taxon>Spiralia</taxon>
        <taxon>Gnathifera</taxon>
        <taxon>Rotifera</taxon>
        <taxon>Eurotatoria</taxon>
        <taxon>Bdelloidea</taxon>
        <taxon>Philodinida</taxon>
        <taxon>Philodinidae</taxon>
        <taxon>Didymodactylos</taxon>
    </lineage>
</organism>
<dbReference type="AlphaFoldDB" id="A0A814CZ57"/>